<comment type="caution">
    <text evidence="1">The sequence shown here is derived from an EMBL/GenBank/DDBJ whole genome shotgun (WGS) entry which is preliminary data.</text>
</comment>
<dbReference type="Proteomes" id="UP000481861">
    <property type="component" value="Unassembled WGS sequence"/>
</dbReference>
<gene>
    <name evidence="1" type="ORF">BDV95DRAFT_496658</name>
</gene>
<reference evidence="1 2" key="1">
    <citation type="submission" date="2020-01" db="EMBL/GenBank/DDBJ databases">
        <authorList>
            <consortium name="DOE Joint Genome Institute"/>
            <person name="Haridas S."/>
            <person name="Albert R."/>
            <person name="Binder M."/>
            <person name="Bloem J."/>
            <person name="Labutti K."/>
            <person name="Salamov A."/>
            <person name="Andreopoulos B."/>
            <person name="Baker S.E."/>
            <person name="Barry K."/>
            <person name="Bills G."/>
            <person name="Bluhm B.H."/>
            <person name="Cannon C."/>
            <person name="Castanera R."/>
            <person name="Culley D.E."/>
            <person name="Daum C."/>
            <person name="Ezra D."/>
            <person name="Gonzalez J.B."/>
            <person name="Henrissat B."/>
            <person name="Kuo A."/>
            <person name="Liang C."/>
            <person name="Lipzen A."/>
            <person name="Lutzoni F."/>
            <person name="Magnuson J."/>
            <person name="Mondo S."/>
            <person name="Nolan M."/>
            <person name="Ohm R."/>
            <person name="Pangilinan J."/>
            <person name="Park H.-J.H."/>
            <person name="Ramirez L."/>
            <person name="Alfaro M."/>
            <person name="Sun H."/>
            <person name="Tritt A."/>
            <person name="Yoshinaga Y."/>
            <person name="Zwiers L.-H.L."/>
            <person name="Turgeon B.G."/>
            <person name="Goodwin S.B."/>
            <person name="Spatafora J.W."/>
            <person name="Crous P.W."/>
            <person name="Grigoriev I.V."/>
        </authorList>
    </citation>
    <scope>NUCLEOTIDE SEQUENCE [LARGE SCALE GENOMIC DNA]</scope>
    <source>
        <strain evidence="1 2">CBS 611.86</strain>
    </source>
</reference>
<accession>A0A7C8M4S5</accession>
<keyword evidence="2" id="KW-1185">Reference proteome</keyword>
<dbReference type="AlphaFoldDB" id="A0A7C8M4S5"/>
<dbReference type="OrthoDB" id="3006326at2759"/>
<dbReference type="EMBL" id="JAADJZ010000014">
    <property type="protein sequence ID" value="KAF2870380.1"/>
    <property type="molecule type" value="Genomic_DNA"/>
</dbReference>
<proteinExistence type="predicted"/>
<sequence length="264" mass="28852">MALAKSTTPEPTYNETVSGYTFLKSGPKHLKSKAEYEAEFTQTALRILKENLGADYPPEPVDLFKLKESLGADKLISKAVNRASTGTWKDASGRAIAFLPELTAARFALWSQSPFADAANNAANAEHYVKRTRNLNGTLESEILEGWGGITTHFHIPNYAPPNPADPDRQFLNKLPDYPYQGSGDKVLMDGEVFGVLHISVKDVKGAEFGSALDGVEIFASVWYGDGVQDEHLEVEVQHITVEIINLTLQASRDIVSGAFKPSV</sequence>
<organism evidence="1 2">
    <name type="scientific">Massariosphaeria phaeospora</name>
    <dbReference type="NCBI Taxonomy" id="100035"/>
    <lineage>
        <taxon>Eukaryota</taxon>
        <taxon>Fungi</taxon>
        <taxon>Dikarya</taxon>
        <taxon>Ascomycota</taxon>
        <taxon>Pezizomycotina</taxon>
        <taxon>Dothideomycetes</taxon>
        <taxon>Pleosporomycetidae</taxon>
        <taxon>Pleosporales</taxon>
        <taxon>Pleosporales incertae sedis</taxon>
        <taxon>Massariosphaeria</taxon>
    </lineage>
</organism>
<name>A0A7C8M4S5_9PLEO</name>
<evidence type="ECO:0000313" key="1">
    <source>
        <dbReference type="EMBL" id="KAF2870380.1"/>
    </source>
</evidence>
<evidence type="ECO:0000313" key="2">
    <source>
        <dbReference type="Proteomes" id="UP000481861"/>
    </source>
</evidence>
<protein>
    <submittedName>
        <fullName evidence="1">Uncharacterized protein</fullName>
    </submittedName>
</protein>